<comment type="caution">
    <text evidence="2">The sequence shown here is derived from an EMBL/GenBank/DDBJ whole genome shotgun (WGS) entry which is preliminary data.</text>
</comment>
<dbReference type="SUPFAM" id="SSF74653">
    <property type="entry name" value="TolA/TonB C-terminal domain"/>
    <property type="match status" value="1"/>
</dbReference>
<evidence type="ECO:0000313" key="2">
    <source>
        <dbReference type="EMBL" id="KAA1192383.1"/>
    </source>
</evidence>
<organism evidence="2 3">
    <name type="scientific">Pseudohalioglobus sediminis</name>
    <dbReference type="NCBI Taxonomy" id="2606449"/>
    <lineage>
        <taxon>Bacteria</taxon>
        <taxon>Pseudomonadati</taxon>
        <taxon>Pseudomonadota</taxon>
        <taxon>Gammaproteobacteria</taxon>
        <taxon>Cellvibrionales</taxon>
        <taxon>Halieaceae</taxon>
        <taxon>Pseudohalioglobus</taxon>
    </lineage>
</organism>
<proteinExistence type="predicted"/>
<keyword evidence="3" id="KW-1185">Reference proteome</keyword>
<feature type="region of interest" description="Disordered" evidence="1">
    <location>
        <begin position="75"/>
        <end position="100"/>
    </location>
</feature>
<dbReference type="NCBIfam" id="NF033768">
    <property type="entry name" value="myxo_SS_tail"/>
    <property type="match status" value="1"/>
</dbReference>
<reference evidence="2 3" key="1">
    <citation type="submission" date="2019-09" db="EMBL/GenBank/DDBJ databases">
        <authorList>
            <person name="Chen X.-Y."/>
        </authorList>
    </citation>
    <scope>NUCLEOTIDE SEQUENCE [LARGE SCALE GENOMIC DNA]</scope>
    <source>
        <strain evidence="2 3">NY5</strain>
    </source>
</reference>
<feature type="compositionally biased region" description="Polar residues" evidence="1">
    <location>
        <begin position="195"/>
        <end position="222"/>
    </location>
</feature>
<dbReference type="Proteomes" id="UP000323708">
    <property type="component" value="Unassembled WGS sequence"/>
</dbReference>
<gene>
    <name evidence="2" type="ORF">F0M18_06815</name>
</gene>
<evidence type="ECO:0000313" key="3">
    <source>
        <dbReference type="Proteomes" id="UP000323708"/>
    </source>
</evidence>
<evidence type="ECO:0000256" key="1">
    <source>
        <dbReference type="SAM" id="MobiDB-lite"/>
    </source>
</evidence>
<feature type="compositionally biased region" description="Pro residues" evidence="1">
    <location>
        <begin position="89"/>
        <end position="98"/>
    </location>
</feature>
<protein>
    <submittedName>
        <fullName evidence="2">AgmX/PglI C-terminal domain-containing protein</fullName>
    </submittedName>
</protein>
<dbReference type="InterPro" id="IPR049806">
    <property type="entry name" value="MasK-like_C"/>
</dbReference>
<dbReference type="EMBL" id="VTUX01000003">
    <property type="protein sequence ID" value="KAA1192383.1"/>
    <property type="molecule type" value="Genomic_DNA"/>
</dbReference>
<dbReference type="AlphaFoldDB" id="A0A5B0WZA6"/>
<dbReference type="RefSeq" id="WP_149610675.1">
    <property type="nucleotide sequence ID" value="NZ_VTUX01000003.1"/>
</dbReference>
<feature type="region of interest" description="Disordered" evidence="1">
    <location>
        <begin position="166"/>
        <end position="222"/>
    </location>
</feature>
<feature type="compositionally biased region" description="Polar residues" evidence="1">
    <location>
        <begin position="166"/>
        <end position="177"/>
    </location>
</feature>
<name>A0A5B0WZA6_9GAMM</name>
<accession>A0A5B0WZA6</accession>
<sequence length="314" mass="33886">MSTGVSMASPSLLLPWESSAAEDALFRRIYRGMLLALLVLAVAVPLLPVAELTREAAEEVPAHLARVLLEKQALPEPEPVVPEPREVPPPEPEPPPVEARPVEQAQPVVNRLEQARSQAQSAGVLAFQDDLMDMRDSVDVQQLNQTQSSRGASAAAQVERSLITADTGSSGGIATSDLSRDAGGPALSAREATRVESNINAGTGTGATPSQQSAQTLAGRSDQSIRRVMDRNKGALFAVYNRALRKDPLLEGKVVFEMLIEPSGEISELRLISSDLEDDALTQKILARIRMIRFDSAQVQPTRVNYSFDFLPYG</sequence>